<keyword evidence="1" id="KW-0695">RNA-directed DNA polymerase</keyword>
<name>A0A225WJ24_9STRA</name>
<proteinExistence type="predicted"/>
<dbReference type="GO" id="GO:0003964">
    <property type="term" value="F:RNA-directed DNA polymerase activity"/>
    <property type="evidence" value="ECO:0007669"/>
    <property type="project" value="UniProtKB-KW"/>
</dbReference>
<keyword evidence="1" id="KW-0548">Nucleotidyltransferase</keyword>
<comment type="caution">
    <text evidence="1">The sequence shown here is derived from an EMBL/GenBank/DDBJ whole genome shotgun (WGS) entry which is preliminary data.</text>
</comment>
<dbReference type="OrthoDB" id="10660909at2759"/>
<organism evidence="1 2">
    <name type="scientific">Phytophthora megakarya</name>
    <dbReference type="NCBI Taxonomy" id="4795"/>
    <lineage>
        <taxon>Eukaryota</taxon>
        <taxon>Sar</taxon>
        <taxon>Stramenopiles</taxon>
        <taxon>Oomycota</taxon>
        <taxon>Peronosporomycetes</taxon>
        <taxon>Peronosporales</taxon>
        <taxon>Peronosporaceae</taxon>
        <taxon>Phytophthora</taxon>
    </lineage>
</organism>
<protein>
    <submittedName>
        <fullName evidence="1">Reverse transcriptase</fullName>
    </submittedName>
</protein>
<evidence type="ECO:0000313" key="2">
    <source>
        <dbReference type="Proteomes" id="UP000198211"/>
    </source>
</evidence>
<keyword evidence="1" id="KW-0808">Transferase</keyword>
<keyword evidence="2" id="KW-1185">Reference proteome</keyword>
<accession>A0A225WJ24</accession>
<gene>
    <name evidence="1" type="ORF">PHMEG_0008306</name>
</gene>
<reference evidence="2" key="1">
    <citation type="submission" date="2017-03" db="EMBL/GenBank/DDBJ databases">
        <title>Phytopthora megakarya and P. palmivora, two closely related causual agents of cacao black pod achieved similar genome size and gene model numbers by different mechanisms.</title>
        <authorList>
            <person name="Ali S."/>
            <person name="Shao J."/>
            <person name="Larry D.J."/>
            <person name="Kronmiller B."/>
            <person name="Shen D."/>
            <person name="Strem M.D."/>
            <person name="Melnick R.L."/>
            <person name="Guiltinan M.J."/>
            <person name="Tyler B.M."/>
            <person name="Meinhardt L.W."/>
            <person name="Bailey B.A."/>
        </authorList>
    </citation>
    <scope>NUCLEOTIDE SEQUENCE [LARGE SCALE GENOMIC DNA]</scope>
    <source>
        <strain evidence="2">zdho120</strain>
    </source>
</reference>
<dbReference type="Proteomes" id="UP000198211">
    <property type="component" value="Unassembled WGS sequence"/>
</dbReference>
<dbReference type="EMBL" id="NBNE01000707">
    <property type="protein sequence ID" value="OWZ17706.1"/>
    <property type="molecule type" value="Genomic_DNA"/>
</dbReference>
<sequence>MAKTLESLTWKRLQNLEGISAYQAQTFWRLKARELRVWEGKEKRHQCPEPGCDARGRDKIEHLVWHCTAAKALWRCLFEMWRYDLSANVCTEKNYRMPSE</sequence>
<evidence type="ECO:0000313" key="1">
    <source>
        <dbReference type="EMBL" id="OWZ17706.1"/>
    </source>
</evidence>
<dbReference type="AlphaFoldDB" id="A0A225WJ24"/>